<dbReference type="PANTHER" id="PTHR32089">
    <property type="entry name" value="METHYL-ACCEPTING CHEMOTAXIS PROTEIN MCPB"/>
    <property type="match status" value="1"/>
</dbReference>
<dbReference type="SMART" id="SM00283">
    <property type="entry name" value="MA"/>
    <property type="match status" value="1"/>
</dbReference>
<feature type="domain" description="Methyl-accepting transducer" evidence="11">
    <location>
        <begin position="386"/>
        <end position="622"/>
    </location>
</feature>
<evidence type="ECO:0000256" key="3">
    <source>
        <dbReference type="ARBA" id="ARBA00022500"/>
    </source>
</evidence>
<evidence type="ECO:0000313" key="14">
    <source>
        <dbReference type="Proteomes" id="UP001595755"/>
    </source>
</evidence>
<feature type="transmembrane region" description="Helical" evidence="10">
    <location>
        <begin position="291"/>
        <end position="314"/>
    </location>
</feature>
<dbReference type="InterPro" id="IPR004089">
    <property type="entry name" value="MCPsignal_dom"/>
</dbReference>
<organism evidence="13 14">
    <name type="scientific">Cohnella boryungensis</name>
    <dbReference type="NCBI Taxonomy" id="768479"/>
    <lineage>
        <taxon>Bacteria</taxon>
        <taxon>Bacillati</taxon>
        <taxon>Bacillota</taxon>
        <taxon>Bacilli</taxon>
        <taxon>Bacillales</taxon>
        <taxon>Paenibacillaceae</taxon>
        <taxon>Cohnella</taxon>
    </lineage>
</organism>
<dbReference type="Proteomes" id="UP001595755">
    <property type="component" value="Unassembled WGS sequence"/>
</dbReference>
<keyword evidence="4 10" id="KW-0812">Transmembrane</keyword>
<dbReference type="CDD" id="cd12912">
    <property type="entry name" value="PDC2_MCP_like"/>
    <property type="match status" value="1"/>
</dbReference>
<evidence type="ECO:0000256" key="9">
    <source>
        <dbReference type="PROSITE-ProRule" id="PRU00284"/>
    </source>
</evidence>
<evidence type="ECO:0000256" key="10">
    <source>
        <dbReference type="SAM" id="Phobius"/>
    </source>
</evidence>
<keyword evidence="7 9" id="KW-0807">Transducer</keyword>
<dbReference type="PROSITE" id="PS50111">
    <property type="entry name" value="CHEMOTAXIS_TRANSDUC_2"/>
    <property type="match status" value="1"/>
</dbReference>
<dbReference type="Pfam" id="PF02743">
    <property type="entry name" value="dCache_1"/>
    <property type="match status" value="1"/>
</dbReference>
<reference evidence="14" key="1">
    <citation type="journal article" date="2019" name="Int. J. Syst. Evol. Microbiol.">
        <title>The Global Catalogue of Microorganisms (GCM) 10K type strain sequencing project: providing services to taxonomists for standard genome sequencing and annotation.</title>
        <authorList>
            <consortium name="The Broad Institute Genomics Platform"/>
            <consortium name="The Broad Institute Genome Sequencing Center for Infectious Disease"/>
            <person name="Wu L."/>
            <person name="Ma J."/>
        </authorList>
    </citation>
    <scope>NUCLEOTIDE SEQUENCE [LARGE SCALE GENOMIC DNA]</scope>
    <source>
        <strain evidence="14">CGMCC 4.1641</strain>
    </source>
</reference>
<dbReference type="RefSeq" id="WP_204605786.1">
    <property type="nucleotide sequence ID" value="NZ_JBHSED010000017.1"/>
</dbReference>
<dbReference type="Pfam" id="PF00015">
    <property type="entry name" value="MCPsignal"/>
    <property type="match status" value="1"/>
</dbReference>
<dbReference type="SUPFAM" id="SSF58104">
    <property type="entry name" value="Methyl-accepting chemotaxis protein (MCP) signaling domain"/>
    <property type="match status" value="1"/>
</dbReference>
<comment type="caution">
    <text evidence="13">The sequence shown here is derived from an EMBL/GenBank/DDBJ whole genome shotgun (WGS) entry which is preliminary data.</text>
</comment>
<keyword evidence="3" id="KW-0145">Chemotaxis</keyword>
<comment type="subcellular location">
    <subcellularLocation>
        <location evidence="1">Cell membrane</location>
        <topology evidence="1">Multi-pass membrane protein</topology>
    </subcellularLocation>
</comment>
<dbReference type="PANTHER" id="PTHR32089:SF112">
    <property type="entry name" value="LYSOZYME-LIKE PROTEIN-RELATED"/>
    <property type="match status" value="1"/>
</dbReference>
<comment type="similarity">
    <text evidence="8">Belongs to the methyl-accepting chemotaxis (MCP) protein family.</text>
</comment>
<accession>A0ABV8S8T4</accession>
<keyword evidence="5 10" id="KW-1133">Transmembrane helix</keyword>
<keyword evidence="14" id="KW-1185">Reference proteome</keyword>
<evidence type="ECO:0000256" key="2">
    <source>
        <dbReference type="ARBA" id="ARBA00022475"/>
    </source>
</evidence>
<evidence type="ECO:0000256" key="6">
    <source>
        <dbReference type="ARBA" id="ARBA00023136"/>
    </source>
</evidence>
<dbReference type="InterPro" id="IPR033479">
    <property type="entry name" value="dCache_1"/>
</dbReference>
<dbReference type="CDD" id="cd11386">
    <property type="entry name" value="MCP_signal"/>
    <property type="match status" value="1"/>
</dbReference>
<proteinExistence type="inferred from homology"/>
<sequence length="672" mass="71786">MPSKSPNGFRSWLAYGSLRQTAGRIVLSTLLIVVVCVAVLSYTFYTPAASEVRSKSEQQMQLTAQLIASDMDANLNEKKVAMQLIAEHGSEIAANRQQQLDFIVGAQKQHPEFESIFFSLDLTGAHAVNIKGIDVDLSDRDYIRLAQEGKTFVSDPVISKTNNTMVVIIGAPLKKNGKTHGFYGASYPIGPAVESVSTARFGETGGAFMTLGDGTFLSYKDESYILAKKISDLGNPKLDEALASAKQGNLQAFTFTEDGSDKIGYMSAADSGWFITLYADESEILQSVNELLSLILTVGACIFVFSIVLNLLIVQRIVKPIRQLNEGIDLLAKGDLTYRIPVKGNSDISKALRSYNAAGEQMHLMMKDVRSLSEELTESAKHLADGAEQGAQAAQNISGAIQVVAESTERQTSSVQDGNGAAESIAAQVDGVAAHSADAALIASEASRLSDEGAASMEQLSGKMGEMEQGIGELSNTIHTLSGLSVRIGDIVTGISEIARQTNILSLNASIEASRSGESGRGFAVVAAEIRKLAMQSMESTEQITGFIENVQYEIERTRKASEKTVDQAAGGKQAGEEAKEMFARIRSSIQQVAQSITGVSAAADEIATGTNKLVESIRLIADSATETSAESENVSAAAQEQMASLEEIASSSVELANRSERLRNQISKFTL</sequence>
<dbReference type="Gene3D" id="1.10.287.950">
    <property type="entry name" value="Methyl-accepting chemotaxis protein"/>
    <property type="match status" value="1"/>
</dbReference>
<dbReference type="PROSITE" id="PS50885">
    <property type="entry name" value="HAMP"/>
    <property type="match status" value="1"/>
</dbReference>
<dbReference type="CDD" id="cd12914">
    <property type="entry name" value="PDC1_DGC_like"/>
    <property type="match status" value="1"/>
</dbReference>
<name>A0ABV8S8T4_9BACL</name>
<dbReference type="EMBL" id="JBHSED010000017">
    <property type="protein sequence ID" value="MFC4303994.1"/>
    <property type="molecule type" value="Genomic_DNA"/>
</dbReference>
<evidence type="ECO:0000256" key="7">
    <source>
        <dbReference type="ARBA" id="ARBA00023224"/>
    </source>
</evidence>
<dbReference type="CDD" id="cd06225">
    <property type="entry name" value="HAMP"/>
    <property type="match status" value="1"/>
</dbReference>
<evidence type="ECO:0000256" key="1">
    <source>
        <dbReference type="ARBA" id="ARBA00004651"/>
    </source>
</evidence>
<protein>
    <submittedName>
        <fullName evidence="13">Methyl-accepting chemotaxis protein</fullName>
    </submittedName>
</protein>
<evidence type="ECO:0000259" key="12">
    <source>
        <dbReference type="PROSITE" id="PS50885"/>
    </source>
</evidence>
<dbReference type="InterPro" id="IPR003660">
    <property type="entry name" value="HAMP_dom"/>
</dbReference>
<keyword evidence="2" id="KW-1003">Cell membrane</keyword>
<dbReference type="Pfam" id="PF00672">
    <property type="entry name" value="HAMP"/>
    <property type="match status" value="1"/>
</dbReference>
<gene>
    <name evidence="13" type="ORF">ACFO1S_11145</name>
</gene>
<dbReference type="SMART" id="SM00304">
    <property type="entry name" value="HAMP"/>
    <property type="match status" value="1"/>
</dbReference>
<dbReference type="Gene3D" id="3.30.450.20">
    <property type="entry name" value="PAS domain"/>
    <property type="match status" value="2"/>
</dbReference>
<evidence type="ECO:0000259" key="11">
    <source>
        <dbReference type="PROSITE" id="PS50111"/>
    </source>
</evidence>
<evidence type="ECO:0000256" key="5">
    <source>
        <dbReference type="ARBA" id="ARBA00022989"/>
    </source>
</evidence>
<feature type="domain" description="HAMP" evidence="12">
    <location>
        <begin position="315"/>
        <end position="367"/>
    </location>
</feature>
<keyword evidence="6 10" id="KW-0472">Membrane</keyword>
<evidence type="ECO:0000256" key="4">
    <source>
        <dbReference type="ARBA" id="ARBA00022692"/>
    </source>
</evidence>
<evidence type="ECO:0000313" key="13">
    <source>
        <dbReference type="EMBL" id="MFC4303994.1"/>
    </source>
</evidence>
<feature type="transmembrane region" description="Helical" evidence="10">
    <location>
        <begin position="21"/>
        <end position="45"/>
    </location>
</feature>
<evidence type="ECO:0000256" key="8">
    <source>
        <dbReference type="ARBA" id="ARBA00029447"/>
    </source>
</evidence>